<dbReference type="CDD" id="cd18800">
    <property type="entry name" value="SF2_C_EcoR124I-like"/>
    <property type="match status" value="1"/>
</dbReference>
<evidence type="ECO:0000256" key="2">
    <source>
        <dbReference type="ARBA" id="ARBA00008598"/>
    </source>
</evidence>
<dbReference type="EC" id="3.1.21.3" evidence="10"/>
<dbReference type="InterPro" id="IPR021810">
    <property type="entry name" value="T1RH-like_C"/>
</dbReference>
<comment type="function">
    <text evidence="10">Subunit R is required for both nuclease and ATPase activities, but not for modification.</text>
</comment>
<dbReference type="InterPro" id="IPR055180">
    <property type="entry name" value="HsdR_RecA-like_helicase_dom_2"/>
</dbReference>
<evidence type="ECO:0000256" key="1">
    <source>
        <dbReference type="ARBA" id="ARBA00000851"/>
    </source>
</evidence>
<keyword evidence="4 10" id="KW-0547">Nucleotide-binding</keyword>
<dbReference type="PROSITE" id="PS51192">
    <property type="entry name" value="HELICASE_ATP_BIND_1"/>
    <property type="match status" value="1"/>
</dbReference>
<dbReference type="GO" id="GO:0009307">
    <property type="term" value="P:DNA restriction-modification system"/>
    <property type="evidence" value="ECO:0007669"/>
    <property type="project" value="UniProtKB-KW"/>
</dbReference>
<comment type="subunit">
    <text evidence="10">The type I restriction/modification system is composed of three polypeptides R, M and S.</text>
</comment>
<dbReference type="PANTHER" id="PTHR30195:SF15">
    <property type="entry name" value="TYPE I RESTRICTION ENZYME HINDI ENDONUCLEASE SUBUNIT"/>
    <property type="match status" value="1"/>
</dbReference>
<dbReference type="NCBIfam" id="TIGR00348">
    <property type="entry name" value="hsdR"/>
    <property type="match status" value="1"/>
</dbReference>
<dbReference type="GO" id="GO:0005524">
    <property type="term" value="F:ATP binding"/>
    <property type="evidence" value="ECO:0007669"/>
    <property type="project" value="UniProtKB-KW"/>
</dbReference>
<evidence type="ECO:0000313" key="13">
    <source>
        <dbReference type="Proteomes" id="UP000486602"/>
    </source>
</evidence>
<keyword evidence="3" id="KW-0540">Nuclease</keyword>
<dbReference type="InterPro" id="IPR007409">
    <property type="entry name" value="Restrct_endonuc_type1_HsdR_N"/>
</dbReference>
<gene>
    <name evidence="12" type="ORF">G3O08_13405</name>
</gene>
<dbReference type="InterPro" id="IPR004473">
    <property type="entry name" value="Restrct_endonuc_typeI_HsdR"/>
</dbReference>
<comment type="similarity">
    <text evidence="2 10">Belongs to the HsdR family.</text>
</comment>
<comment type="caution">
    <text evidence="12">The sequence shown here is derived from an EMBL/GenBank/DDBJ whole genome shotgun (WGS) entry which is preliminary data.</text>
</comment>
<dbReference type="AlphaFoldDB" id="A0A7K3WS45"/>
<dbReference type="RefSeq" id="WP_163285894.1">
    <property type="nucleotide sequence ID" value="NZ_JAAGVY010000027.1"/>
</dbReference>
<keyword evidence="8 10" id="KW-0067">ATP-binding</keyword>
<accession>A0A7K3WS45</accession>
<dbReference type="GO" id="GO:0003677">
    <property type="term" value="F:DNA binding"/>
    <property type="evidence" value="ECO:0007669"/>
    <property type="project" value="UniProtKB-KW"/>
</dbReference>
<keyword evidence="13" id="KW-1185">Reference proteome</keyword>
<keyword evidence="5 10" id="KW-0680">Restriction system</keyword>
<dbReference type="CDD" id="cd18030">
    <property type="entry name" value="DEXHc_RE_I_HsdR"/>
    <property type="match status" value="1"/>
</dbReference>
<evidence type="ECO:0000256" key="9">
    <source>
        <dbReference type="ARBA" id="ARBA00023125"/>
    </source>
</evidence>
<dbReference type="EMBL" id="JAAGVY010000027">
    <property type="protein sequence ID" value="NEN24500.1"/>
    <property type="molecule type" value="Genomic_DNA"/>
</dbReference>
<dbReference type="SUPFAM" id="SSF52540">
    <property type="entry name" value="P-loop containing nucleoside triphosphate hydrolases"/>
    <property type="match status" value="1"/>
</dbReference>
<dbReference type="InterPro" id="IPR051268">
    <property type="entry name" value="Type-I_R_enzyme_R_subunit"/>
</dbReference>
<evidence type="ECO:0000256" key="7">
    <source>
        <dbReference type="ARBA" id="ARBA00022801"/>
    </source>
</evidence>
<evidence type="ECO:0000256" key="5">
    <source>
        <dbReference type="ARBA" id="ARBA00022747"/>
    </source>
</evidence>
<evidence type="ECO:0000256" key="3">
    <source>
        <dbReference type="ARBA" id="ARBA00022722"/>
    </source>
</evidence>
<evidence type="ECO:0000256" key="4">
    <source>
        <dbReference type="ARBA" id="ARBA00022741"/>
    </source>
</evidence>
<dbReference type="SMART" id="SM00487">
    <property type="entry name" value="DEXDc"/>
    <property type="match status" value="1"/>
</dbReference>
<dbReference type="Pfam" id="PF04313">
    <property type="entry name" value="HSDR_N"/>
    <property type="match status" value="1"/>
</dbReference>
<dbReference type="Pfam" id="PF11867">
    <property type="entry name" value="T1RH-like_C"/>
    <property type="match status" value="1"/>
</dbReference>
<dbReference type="Gene3D" id="3.40.50.300">
    <property type="entry name" value="P-loop containing nucleotide triphosphate hydrolases"/>
    <property type="match status" value="2"/>
</dbReference>
<feature type="domain" description="Helicase ATP-binding" evidence="11">
    <location>
        <begin position="333"/>
        <end position="495"/>
    </location>
</feature>
<evidence type="ECO:0000256" key="6">
    <source>
        <dbReference type="ARBA" id="ARBA00022759"/>
    </source>
</evidence>
<organism evidence="12 13">
    <name type="scientific">Cryomorpha ignava</name>
    <dbReference type="NCBI Taxonomy" id="101383"/>
    <lineage>
        <taxon>Bacteria</taxon>
        <taxon>Pseudomonadati</taxon>
        <taxon>Bacteroidota</taxon>
        <taxon>Flavobacteriia</taxon>
        <taxon>Flavobacteriales</taxon>
        <taxon>Cryomorphaceae</taxon>
        <taxon>Cryomorpha</taxon>
    </lineage>
</organism>
<comment type="catalytic activity">
    <reaction evidence="1 10">
        <text>Endonucleolytic cleavage of DNA to give random double-stranded fragments with terminal 5'-phosphates, ATP is simultaneously hydrolyzed.</text>
        <dbReference type="EC" id="3.1.21.3"/>
    </reaction>
</comment>
<evidence type="ECO:0000256" key="10">
    <source>
        <dbReference type="RuleBase" id="RU364115"/>
    </source>
</evidence>
<dbReference type="Gene3D" id="3.90.1570.50">
    <property type="match status" value="1"/>
</dbReference>
<proteinExistence type="inferred from homology"/>
<keyword evidence="7 10" id="KW-0378">Hydrolase</keyword>
<evidence type="ECO:0000313" key="12">
    <source>
        <dbReference type="EMBL" id="NEN24500.1"/>
    </source>
</evidence>
<dbReference type="GO" id="GO:0009035">
    <property type="term" value="F:type I site-specific deoxyribonuclease activity"/>
    <property type="evidence" value="ECO:0007669"/>
    <property type="project" value="UniProtKB-EC"/>
</dbReference>
<keyword evidence="9 10" id="KW-0238">DNA-binding</keyword>
<dbReference type="InterPro" id="IPR014001">
    <property type="entry name" value="Helicase_ATP-bd"/>
</dbReference>
<protein>
    <recommendedName>
        <fullName evidence="10">Type I restriction enzyme endonuclease subunit</fullName>
        <shortName evidence="10">R protein</shortName>
        <ecNumber evidence="10">3.1.21.3</ecNumber>
    </recommendedName>
</protein>
<sequence>MDTPSFKEDHISQIPALQMLQKLGYQYLTPDEALQMRGGKTTQVILEDVLRKQLTEINSIKVSAKKTSFFSNDNIDRGIMVLKEILMNDGYINACETAYNLLTLGKALEQSIDGDKKSFNLRYIDWENMGNNVFHVTEEYSVMRSTSKDHYRPDLVLFINGIPITIIECKRPDMKEPLKQAISQHLRNQQEDGIRGLYIYSQLTLSIATQEAAYATNATPEKFWSKWKEKFESKQDEEQYKETLHELKNSPLTTDQKSKLFSDRFRYVKSYFNALETEDILTTVQDEYLFGLCRPERLMDIMHNFILFDNGDKKIARYQQYFAVKKSMKRIQHIEGGRRKGGVIWHTQGSGKSLTMVMLAQAIAMDKNIRNPKIILVTDRTDLDRQITGTFRKCGMFVENASTGQRLVELLESKSDAVVTTVINKFVAAVKKIKKPLQSHDIFVLVDEGHRSQAGTFNIEMQKTLPNACFIALTGTPLFKKDKSTAAKFGGIIDDYTVDQAVKDKAVVPLLYEGRLAKQTVNASPLDTFFEMVSEPLTVYQKADFKKKFSRADQLNSAEQKIYAIAWNISLHFRDNWQGKTPFKAQLVCDKKVNAIRYKQFLDEIGIVSSEVLISSIDDREGEDSAYEKSSEKENRFWKRMMDEHGNQKLYEKNIISRFKNQKDPEIIIVVDKLLTGFDEPKNTVLYLTRNLRNHKLLQAIARVNRIYPDKEFGYIVDYYGVIENLDDALLMYSSFEDFDEEDLEGTLTNIAEEIKKLPQKHSELWDIFKTVANKRDAEAYQVLLKDEAIRAVFYDKLAAFAKGLKLALSSMLFHKETEEKVIDRYKEDLAMFMKLRMSVVERYSDAVDYKQYEGQIQKLIDTHVTSEKVEVITELVNIFDKDKFQEEVENTTGKAAKADKIASRTAKHISEKMDEDPAFYKKFSQMLKDAISEYETKRINEAQYLRKVQDIMENVLARTDSDIPEALKDRDVAKAFYGLTLEALTDKIENINLSTEIALHSALEIDDLIINAVLDKGKAIVDWQQKSSITGKLQIEIGDYLIDEVRDKYHISLSFGEMDEIANNCIEVAKLRYK</sequence>
<dbReference type="PANTHER" id="PTHR30195">
    <property type="entry name" value="TYPE I SITE-SPECIFIC DEOXYRIBONUCLEASE PROTEIN SUBUNIT M AND R"/>
    <property type="match status" value="1"/>
</dbReference>
<name>A0A7K3WS45_9FLAO</name>
<dbReference type="Pfam" id="PF22679">
    <property type="entry name" value="T1R_D3-like"/>
    <property type="match status" value="1"/>
</dbReference>
<keyword evidence="6 12" id="KW-0255">Endonuclease</keyword>
<evidence type="ECO:0000259" key="11">
    <source>
        <dbReference type="PROSITE" id="PS51192"/>
    </source>
</evidence>
<dbReference type="InterPro" id="IPR040980">
    <property type="entry name" value="SWI2_SNF2"/>
</dbReference>
<dbReference type="InterPro" id="IPR027417">
    <property type="entry name" value="P-loop_NTPase"/>
</dbReference>
<dbReference type="Proteomes" id="UP000486602">
    <property type="component" value="Unassembled WGS sequence"/>
</dbReference>
<evidence type="ECO:0000256" key="8">
    <source>
        <dbReference type="ARBA" id="ARBA00022840"/>
    </source>
</evidence>
<dbReference type="Pfam" id="PF18766">
    <property type="entry name" value="SWI2_SNF2"/>
    <property type="match status" value="1"/>
</dbReference>
<reference evidence="12 13" key="1">
    <citation type="submission" date="2020-02" db="EMBL/GenBank/DDBJ databases">
        <title>Out from the shadows clarifying the taxonomy of the family Cryomorphaceae and related taxa by utilizing the GTDB taxonomic framework.</title>
        <authorList>
            <person name="Bowman J.P."/>
        </authorList>
    </citation>
    <scope>NUCLEOTIDE SEQUENCE [LARGE SCALE GENOMIC DNA]</scope>
    <source>
        <strain evidence="12 13">QSSC 1-22</strain>
    </source>
</reference>
<dbReference type="CDD" id="cd22332">
    <property type="entry name" value="HsdR_N"/>
    <property type="match status" value="1"/>
</dbReference>